<reference evidence="2 3" key="1">
    <citation type="journal article" date="2017" name="Antonie Van Leeuwenhoek">
        <title>Rhizobium rhizosphaerae sp. nov., a novel species isolated from rice rhizosphere.</title>
        <authorList>
            <person name="Zhao J.J."/>
            <person name="Zhang J."/>
            <person name="Zhang R.J."/>
            <person name="Zhang C.W."/>
            <person name="Yin H.Q."/>
            <person name="Zhang X.X."/>
        </authorList>
    </citation>
    <scope>NUCLEOTIDE SEQUENCE [LARGE SCALE GENOMIC DNA]</scope>
    <source>
        <strain evidence="2 3">RD15</strain>
    </source>
</reference>
<dbReference type="CDD" id="cd11336">
    <property type="entry name" value="AmyAc_MTSase"/>
    <property type="match status" value="1"/>
</dbReference>
<sequence>MTRPFSSRPLSTYRLQFREGMTFDKAAELAPYIKRLGVSHLYASPIFAATSGSTHGYDVTDSNRFDPDLGGQEGFDRLSAALKAEGLGLIVDIVPNHMASSLENPWWRSIVEWGADSPHARTFDVDWSRPLTLTVLGGSFEEAVQKGEIKLGLDAQAGVIGLSYYEQVFPLAPSTYAQALKAVDLPLARHLESLAEKADPGAEDDFHAAVRQAFSEDAAGTSALEEALAALKPAQITEIAEAQPYRLMDWKKAASGLSYRRFFEIAGLAGLRVEDEPVFTASHALILDLVEKGVVQGLRIDHVDGLADPKAYLERLRAAVGPDVPIVVEKIIEEEERVPEDWPVEGTTGYEFIAALARLFTVKDGLDTLARAYDRFAPGDPYETLLHDAKMLMLQENFEGEVSTLTRIGREAAGPGVESDETFAAALRALVAGFTVYRTYGTTGALSPADETVLDDALAAAAIDLSTQEREALGAIEAILKGRSPSAAATDFRTRFQQLSGPVMAKAMEDTAFYRHNRFLALNEVGGNPVEPHLTVDAFHDAMIRRVVEQPEALSTTSTHDTKRGEDSRARLYALSQAPERWIEAVQRWHGQNAGAVQALKDGAAPEPAVEWGLYQALAGAWPVGLKTDDAKGIEAFGSRFAAYVEKMIREAKLRSFWAEPNEAYEAAVQEFVRGLLSSQEFLRDFAATLGPYALTGLYNGLAQTLVKIAAPGVPDIYQGSETEDLSLVDPDNRRMPDFARLARLAEAPARMRLDLDALESGAAKQSLVRLGLAARQAQPALFLEGDYRPLTLSGDHAHRFVAFARVSGAQAAVMVAPVRIHELLEASGAQGLDMAAGEITVHLPQDLAGRVWQDRLGEHGGSMTAGDALALSASAAAPFLLMTTG</sequence>
<accession>A0ABX3PDG7</accession>
<dbReference type="InterPro" id="IPR013797">
    <property type="entry name" value="Maltooligo_trehalose_synth_4"/>
</dbReference>
<proteinExistence type="predicted"/>
<name>A0ABX3PDG7_9HYPH</name>
<dbReference type="PANTHER" id="PTHR10357:SF216">
    <property type="entry name" value="MALTOOLIGOSYL TREHALOSE SYNTHASE-RELATED"/>
    <property type="match status" value="1"/>
</dbReference>
<dbReference type="Gene3D" id="1.10.150.200">
    <property type="entry name" value="Maltooligosyl trehalose synthase, domain 3"/>
    <property type="match status" value="1"/>
</dbReference>
<dbReference type="SMART" id="SM00642">
    <property type="entry name" value="Aamy"/>
    <property type="match status" value="1"/>
</dbReference>
<evidence type="ECO:0000313" key="3">
    <source>
        <dbReference type="Proteomes" id="UP000192652"/>
    </source>
</evidence>
<gene>
    <name evidence="2" type="ORF">BTR14_11245</name>
</gene>
<dbReference type="Gene3D" id="1.10.10.470">
    <property type="entry name" value="Maltooligosyl trehalose synthase, domain 4"/>
    <property type="match status" value="1"/>
</dbReference>
<evidence type="ECO:0000313" key="2">
    <source>
        <dbReference type="EMBL" id="OQP86265.1"/>
    </source>
</evidence>
<dbReference type="SUPFAM" id="SSF51445">
    <property type="entry name" value="(Trans)glycosidases"/>
    <property type="match status" value="1"/>
</dbReference>
<dbReference type="PANTHER" id="PTHR10357">
    <property type="entry name" value="ALPHA-AMYLASE FAMILY MEMBER"/>
    <property type="match status" value="1"/>
</dbReference>
<dbReference type="NCBIfam" id="TIGR02401">
    <property type="entry name" value="trehalose_TreY"/>
    <property type="match status" value="1"/>
</dbReference>
<comment type="caution">
    <text evidence="2">The sequence shown here is derived from an EMBL/GenBank/DDBJ whole genome shotgun (WGS) entry which is preliminary data.</text>
</comment>
<dbReference type="Pfam" id="PF00128">
    <property type="entry name" value="Alpha-amylase"/>
    <property type="match status" value="1"/>
</dbReference>
<dbReference type="InterPro" id="IPR017853">
    <property type="entry name" value="GH"/>
</dbReference>
<feature type="domain" description="Glycosyl hydrolase family 13 catalytic" evidence="1">
    <location>
        <begin position="11"/>
        <end position="483"/>
    </location>
</feature>
<dbReference type="RefSeq" id="WP_081176243.1">
    <property type="nucleotide sequence ID" value="NZ_MSPX01000008.1"/>
</dbReference>
<organism evidence="2 3">
    <name type="scientific">Xaviernesmea rhizosphaerae</name>
    <dbReference type="NCBI Taxonomy" id="1672749"/>
    <lineage>
        <taxon>Bacteria</taxon>
        <taxon>Pseudomonadati</taxon>
        <taxon>Pseudomonadota</taxon>
        <taxon>Alphaproteobacteria</taxon>
        <taxon>Hyphomicrobiales</taxon>
        <taxon>Rhizobiaceae</taxon>
        <taxon>Rhizobium/Agrobacterium group</taxon>
        <taxon>Xaviernesmea</taxon>
    </lineage>
</organism>
<protein>
    <submittedName>
        <fullName evidence="2">Malto-oligosyltrehalose synthase</fullName>
    </submittedName>
</protein>
<dbReference type="EMBL" id="MSPX01000008">
    <property type="protein sequence ID" value="OQP86265.1"/>
    <property type="molecule type" value="Genomic_DNA"/>
</dbReference>
<dbReference type="InterPro" id="IPR006047">
    <property type="entry name" value="GH13_cat_dom"/>
</dbReference>
<keyword evidence="3" id="KW-1185">Reference proteome</keyword>
<dbReference type="Gene3D" id="3.20.20.80">
    <property type="entry name" value="Glycosidases"/>
    <property type="match status" value="1"/>
</dbReference>
<dbReference type="InterPro" id="IPR012767">
    <property type="entry name" value="Trehalose_TreY"/>
</dbReference>
<dbReference type="Gene3D" id="3.30.1590.10">
    <property type="entry name" value="Maltooligosyl trehalose synthase, domain 2"/>
    <property type="match status" value="1"/>
</dbReference>
<evidence type="ECO:0000259" key="1">
    <source>
        <dbReference type="SMART" id="SM00642"/>
    </source>
</evidence>
<dbReference type="Proteomes" id="UP000192652">
    <property type="component" value="Unassembled WGS sequence"/>
</dbReference>